<feature type="region of interest" description="Disordered" evidence="5">
    <location>
        <begin position="516"/>
        <end position="553"/>
    </location>
</feature>
<dbReference type="PANTHER" id="PTHR10037">
    <property type="entry name" value="VOLTAGE-GATED CATION CHANNEL CALCIUM AND SODIUM"/>
    <property type="match status" value="1"/>
</dbReference>
<feature type="region of interest" description="Disordered" evidence="5">
    <location>
        <begin position="457"/>
        <end position="497"/>
    </location>
</feature>
<name>A0AAV4DBA0_9GAST</name>
<gene>
    <name evidence="9" type="ORF">PoB_006783800</name>
</gene>
<reference evidence="9 10" key="1">
    <citation type="journal article" date="2021" name="Elife">
        <title>Chloroplast acquisition without the gene transfer in kleptoplastic sea slugs, Plakobranchus ocellatus.</title>
        <authorList>
            <person name="Maeda T."/>
            <person name="Takahashi S."/>
            <person name="Yoshida T."/>
            <person name="Shimamura S."/>
            <person name="Takaki Y."/>
            <person name="Nagai Y."/>
            <person name="Toyoda A."/>
            <person name="Suzuki Y."/>
            <person name="Arimoto A."/>
            <person name="Ishii H."/>
            <person name="Satoh N."/>
            <person name="Nishiyama T."/>
            <person name="Hasebe M."/>
            <person name="Maruyama T."/>
            <person name="Minagawa J."/>
            <person name="Obokata J."/>
            <person name="Shigenobu S."/>
        </authorList>
    </citation>
    <scope>NUCLEOTIDE SEQUENCE [LARGE SCALE GENOMIC DNA]</scope>
</reference>
<evidence type="ECO:0000256" key="2">
    <source>
        <dbReference type="ARBA" id="ARBA00022692"/>
    </source>
</evidence>
<keyword evidence="9" id="KW-0407">Ion channel</keyword>
<feature type="domain" description="Voltage-gated Na+ ion channel cytoplasmic" evidence="8">
    <location>
        <begin position="353"/>
        <end position="466"/>
    </location>
</feature>
<keyword evidence="4 6" id="KW-0472">Membrane</keyword>
<feature type="region of interest" description="Disordered" evidence="5">
    <location>
        <begin position="353"/>
        <end position="384"/>
    </location>
</feature>
<feature type="domain" description="Ion transport" evidence="7">
    <location>
        <begin position="11"/>
        <end position="277"/>
    </location>
</feature>
<evidence type="ECO:0000313" key="10">
    <source>
        <dbReference type="Proteomes" id="UP000735302"/>
    </source>
</evidence>
<evidence type="ECO:0000256" key="4">
    <source>
        <dbReference type="ARBA" id="ARBA00023136"/>
    </source>
</evidence>
<comment type="subcellular location">
    <subcellularLocation>
        <location evidence="1">Membrane</location>
        <topology evidence="1">Multi-pass membrane protein</topology>
    </subcellularLocation>
</comment>
<evidence type="ECO:0000256" key="6">
    <source>
        <dbReference type="SAM" id="Phobius"/>
    </source>
</evidence>
<feature type="transmembrane region" description="Helical" evidence="6">
    <location>
        <begin position="45"/>
        <end position="62"/>
    </location>
</feature>
<dbReference type="SUPFAM" id="SSF81324">
    <property type="entry name" value="Voltage-gated potassium channels"/>
    <property type="match status" value="1"/>
</dbReference>
<evidence type="ECO:0000259" key="7">
    <source>
        <dbReference type="Pfam" id="PF00520"/>
    </source>
</evidence>
<keyword evidence="3 6" id="KW-1133">Transmembrane helix</keyword>
<comment type="caution">
    <text evidence="9">The sequence shown here is derived from an EMBL/GenBank/DDBJ whole genome shotgun (WGS) entry which is preliminary data.</text>
</comment>
<sequence length="588" mass="65464">MAYGDKGNDVILENIFLAIYTVEAIVKILSRGFILKPFTYLRDPWNLLDLFVITIAYMTLIFKELGNLSALRTFRVLRALKTISVIPGLKTIVGALLEAVKRLRDVMILTVFVLSIFALIGMQLYSGALRQKCVKNWALMGPNVTHEQYINWTTNTEHWKRDPNFPDDYLVCGNASGAGRCGNETIDGIEEYICLPDLGQNPNWDFTSFDNFGMALLCAFRLMTQDFWESLYHLVLRAEGSAHLLYFMLVIFLGSFYLVNLILAIVAMSYDEQQKQDQADAEEEAAERQEEEARKEALSILSKSPSNSSWNNDYDGGGGGVKPEEKERASLTSEHSVANVHLKPSLLNQKRHSLSLPGSPYIQRRNSRGSQYSWRRPKAPPSVAVGAAGDGIGIRSASAKGRGGHGGHTDRQPLVHHTLENLPLPFADDSGAVTPSSEDLCNFNLIKNMPNSRRFSFASQHRRSGSQHQPGSRRSSFASNHSRASRTSRGSQQCDRSKMETLLNFKKGKVPDVVLDKSKLDDDDSVSSGSGHANDKEKASESNPFLSHSAGGPNVEMKDVMVLKDILDQASGHRRSKAIVFIRNRYFN</sequence>
<dbReference type="AlphaFoldDB" id="A0AAV4DBA0"/>
<dbReference type="Pfam" id="PF00520">
    <property type="entry name" value="Ion_trans"/>
    <property type="match status" value="1"/>
</dbReference>
<dbReference type="GO" id="GO:0019228">
    <property type="term" value="P:neuronal action potential"/>
    <property type="evidence" value="ECO:0007669"/>
    <property type="project" value="TreeGrafter"/>
</dbReference>
<organism evidence="9 10">
    <name type="scientific">Plakobranchus ocellatus</name>
    <dbReference type="NCBI Taxonomy" id="259542"/>
    <lineage>
        <taxon>Eukaryota</taxon>
        <taxon>Metazoa</taxon>
        <taxon>Spiralia</taxon>
        <taxon>Lophotrochozoa</taxon>
        <taxon>Mollusca</taxon>
        <taxon>Gastropoda</taxon>
        <taxon>Heterobranchia</taxon>
        <taxon>Euthyneura</taxon>
        <taxon>Panpulmonata</taxon>
        <taxon>Sacoglossa</taxon>
        <taxon>Placobranchoidea</taxon>
        <taxon>Plakobranchidae</taxon>
        <taxon>Plakobranchus</taxon>
    </lineage>
</organism>
<evidence type="ECO:0000313" key="9">
    <source>
        <dbReference type="EMBL" id="GFO41333.1"/>
    </source>
</evidence>
<evidence type="ECO:0000256" key="3">
    <source>
        <dbReference type="ARBA" id="ARBA00022989"/>
    </source>
</evidence>
<dbReference type="GO" id="GO:0005248">
    <property type="term" value="F:voltage-gated sodium channel activity"/>
    <property type="evidence" value="ECO:0007669"/>
    <property type="project" value="TreeGrafter"/>
</dbReference>
<dbReference type="Proteomes" id="UP000735302">
    <property type="component" value="Unassembled WGS sequence"/>
</dbReference>
<feature type="compositionally biased region" description="Basic and acidic residues" evidence="5">
    <location>
        <begin position="286"/>
        <end position="297"/>
    </location>
</feature>
<feature type="region of interest" description="Disordered" evidence="5">
    <location>
        <begin position="277"/>
        <end position="335"/>
    </location>
</feature>
<feature type="compositionally biased region" description="Polar residues" evidence="5">
    <location>
        <begin position="466"/>
        <end position="494"/>
    </location>
</feature>
<dbReference type="Pfam" id="PF11933">
    <property type="entry name" value="Na_trans_cytopl"/>
    <property type="match status" value="1"/>
</dbReference>
<dbReference type="Gene3D" id="1.20.120.350">
    <property type="entry name" value="Voltage-gated potassium channels. Chain C"/>
    <property type="match status" value="1"/>
</dbReference>
<dbReference type="InterPro" id="IPR005821">
    <property type="entry name" value="Ion_trans_dom"/>
</dbReference>
<feature type="transmembrane region" description="Helical" evidence="6">
    <location>
        <begin position="106"/>
        <end position="125"/>
    </location>
</feature>
<feature type="compositionally biased region" description="Low complexity" evidence="5">
    <location>
        <begin position="299"/>
        <end position="312"/>
    </location>
</feature>
<keyword evidence="9" id="KW-0406">Ion transport</keyword>
<dbReference type="InterPro" id="IPR024583">
    <property type="entry name" value="Na_trans_cytopl"/>
</dbReference>
<evidence type="ECO:0000256" key="1">
    <source>
        <dbReference type="ARBA" id="ARBA00004141"/>
    </source>
</evidence>
<protein>
    <submittedName>
        <fullName evidence="9">Sodium channel protein</fullName>
    </submittedName>
</protein>
<keyword evidence="2 6" id="KW-0812">Transmembrane</keyword>
<feature type="transmembrane region" description="Helical" evidence="6">
    <location>
        <begin position="244"/>
        <end position="270"/>
    </location>
</feature>
<keyword evidence="9" id="KW-0813">Transport</keyword>
<dbReference type="PANTHER" id="PTHR10037:SF288">
    <property type="entry name" value="SODIUM CHANNEL PROTEIN PARA"/>
    <property type="match status" value="1"/>
</dbReference>
<dbReference type="InterPro" id="IPR043203">
    <property type="entry name" value="VGCC_Ca_Na"/>
</dbReference>
<evidence type="ECO:0000259" key="8">
    <source>
        <dbReference type="Pfam" id="PF11933"/>
    </source>
</evidence>
<accession>A0AAV4DBA0</accession>
<feature type="transmembrane region" description="Helical" evidence="6">
    <location>
        <begin position="83"/>
        <end position="100"/>
    </location>
</feature>
<dbReference type="GO" id="GO:0086010">
    <property type="term" value="P:membrane depolarization during action potential"/>
    <property type="evidence" value="ECO:0007669"/>
    <property type="project" value="TreeGrafter"/>
</dbReference>
<evidence type="ECO:0000256" key="5">
    <source>
        <dbReference type="SAM" id="MobiDB-lite"/>
    </source>
</evidence>
<dbReference type="EMBL" id="BLXT01007679">
    <property type="protein sequence ID" value="GFO41333.1"/>
    <property type="molecule type" value="Genomic_DNA"/>
</dbReference>
<dbReference type="GO" id="GO:0001518">
    <property type="term" value="C:voltage-gated sodium channel complex"/>
    <property type="evidence" value="ECO:0007669"/>
    <property type="project" value="TreeGrafter"/>
</dbReference>
<keyword evidence="10" id="KW-1185">Reference proteome</keyword>
<dbReference type="Gene3D" id="1.10.287.70">
    <property type="match status" value="1"/>
</dbReference>
<dbReference type="InterPro" id="IPR027359">
    <property type="entry name" value="Volt_channel_dom_sf"/>
</dbReference>
<proteinExistence type="predicted"/>